<dbReference type="AlphaFoldDB" id="A0A564YAZ9"/>
<dbReference type="EMBL" id="CABIJS010000122">
    <property type="protein sequence ID" value="VUZ43898.1"/>
    <property type="molecule type" value="Genomic_DNA"/>
</dbReference>
<evidence type="ECO:0000313" key="1">
    <source>
        <dbReference type="EMBL" id="VUZ43898.1"/>
    </source>
</evidence>
<evidence type="ECO:0000313" key="2">
    <source>
        <dbReference type="Proteomes" id="UP000321570"/>
    </source>
</evidence>
<dbReference type="Proteomes" id="UP000321570">
    <property type="component" value="Unassembled WGS sequence"/>
</dbReference>
<protein>
    <submittedName>
        <fullName evidence="1">Uncharacterized protein</fullName>
    </submittedName>
</protein>
<proteinExistence type="predicted"/>
<name>A0A564YAZ9_HYMDI</name>
<sequence length="97" mass="10792">MAQAPPLVAYLHSRSHACPCPIDSYKLSLYFYSHRLCLPARTLSTHLFHPSSLLSSLEASPWFIQYTLTYTTLYALLFGTAVVADSYSVSVKICSSL</sequence>
<reference evidence="1 2" key="1">
    <citation type="submission" date="2019-07" db="EMBL/GenBank/DDBJ databases">
        <authorList>
            <person name="Jastrzebski P J."/>
            <person name="Paukszto L."/>
            <person name="Jastrzebski P J."/>
        </authorList>
    </citation>
    <scope>NUCLEOTIDE SEQUENCE [LARGE SCALE GENOMIC DNA]</scope>
    <source>
        <strain evidence="1 2">WMS-il1</strain>
    </source>
</reference>
<accession>A0A564YAZ9</accession>
<organism evidence="1 2">
    <name type="scientific">Hymenolepis diminuta</name>
    <name type="common">Rat tapeworm</name>
    <dbReference type="NCBI Taxonomy" id="6216"/>
    <lineage>
        <taxon>Eukaryota</taxon>
        <taxon>Metazoa</taxon>
        <taxon>Spiralia</taxon>
        <taxon>Lophotrochozoa</taxon>
        <taxon>Platyhelminthes</taxon>
        <taxon>Cestoda</taxon>
        <taxon>Eucestoda</taxon>
        <taxon>Cyclophyllidea</taxon>
        <taxon>Hymenolepididae</taxon>
        <taxon>Hymenolepis</taxon>
    </lineage>
</organism>
<keyword evidence="2" id="KW-1185">Reference proteome</keyword>
<gene>
    <name evidence="1" type="ORF">WMSIL1_LOCUS4160</name>
</gene>